<comment type="caution">
    <text evidence="1">The sequence shown here is derived from an EMBL/GenBank/DDBJ whole genome shotgun (WGS) entry which is preliminary data.</text>
</comment>
<proteinExistence type="predicted"/>
<name>A0A0V1B2G0_TRISP</name>
<reference evidence="1 2" key="1">
    <citation type="submission" date="2015-01" db="EMBL/GenBank/DDBJ databases">
        <title>Evolution of Trichinella species and genotypes.</title>
        <authorList>
            <person name="Korhonen P.K."/>
            <person name="Edoardo P."/>
            <person name="Giuseppe L.R."/>
            <person name="Gasser R.B."/>
        </authorList>
    </citation>
    <scope>NUCLEOTIDE SEQUENCE [LARGE SCALE GENOMIC DNA]</scope>
    <source>
        <strain evidence="1">ISS3</strain>
    </source>
</reference>
<evidence type="ECO:0000313" key="2">
    <source>
        <dbReference type="Proteomes" id="UP000054776"/>
    </source>
</evidence>
<dbReference type="InParanoid" id="A0A0V1B2G0"/>
<protein>
    <submittedName>
        <fullName evidence="1">Uncharacterized protein</fullName>
    </submittedName>
</protein>
<gene>
    <name evidence="1" type="ORF">T01_7976</name>
</gene>
<dbReference type="AlphaFoldDB" id="A0A0V1B2G0"/>
<keyword evidence="2" id="KW-1185">Reference proteome</keyword>
<dbReference type="EMBL" id="JYDH01000124">
    <property type="protein sequence ID" value="KRY31182.1"/>
    <property type="molecule type" value="Genomic_DNA"/>
</dbReference>
<organism evidence="1 2">
    <name type="scientific">Trichinella spiralis</name>
    <name type="common">Trichina worm</name>
    <dbReference type="NCBI Taxonomy" id="6334"/>
    <lineage>
        <taxon>Eukaryota</taxon>
        <taxon>Metazoa</taxon>
        <taxon>Ecdysozoa</taxon>
        <taxon>Nematoda</taxon>
        <taxon>Enoplea</taxon>
        <taxon>Dorylaimia</taxon>
        <taxon>Trichinellida</taxon>
        <taxon>Trichinellidae</taxon>
        <taxon>Trichinella</taxon>
    </lineage>
</organism>
<evidence type="ECO:0000313" key="1">
    <source>
        <dbReference type="EMBL" id="KRY31182.1"/>
    </source>
</evidence>
<accession>A0A0V1B2G0</accession>
<sequence length="97" mass="10921">MRCHSAINDESIEYCVNALSDMDRQILHRTEASKNHFNSDVPDFQQQRTGTAVLSCAELIVHQNSIFEVCRLLLPVALRSKLEVSVTSLSKITDDNC</sequence>
<dbReference type="Proteomes" id="UP000054776">
    <property type="component" value="Unassembled WGS sequence"/>
</dbReference>